<accession>V4KH07</accession>
<feature type="non-terminal residue" evidence="2">
    <location>
        <position position="1"/>
    </location>
</feature>
<dbReference type="OMA" id="GRYNERD"/>
<evidence type="ECO:0000313" key="3">
    <source>
        <dbReference type="Proteomes" id="UP000030689"/>
    </source>
</evidence>
<dbReference type="Proteomes" id="UP000030689">
    <property type="component" value="Unassembled WGS sequence"/>
</dbReference>
<organism evidence="2 3">
    <name type="scientific">Eutrema salsugineum</name>
    <name type="common">Saltwater cress</name>
    <name type="synonym">Sisymbrium salsugineum</name>
    <dbReference type="NCBI Taxonomy" id="72664"/>
    <lineage>
        <taxon>Eukaryota</taxon>
        <taxon>Viridiplantae</taxon>
        <taxon>Streptophyta</taxon>
        <taxon>Embryophyta</taxon>
        <taxon>Tracheophyta</taxon>
        <taxon>Spermatophyta</taxon>
        <taxon>Magnoliopsida</taxon>
        <taxon>eudicotyledons</taxon>
        <taxon>Gunneridae</taxon>
        <taxon>Pentapetalae</taxon>
        <taxon>rosids</taxon>
        <taxon>malvids</taxon>
        <taxon>Brassicales</taxon>
        <taxon>Brassicaceae</taxon>
        <taxon>Eutremeae</taxon>
        <taxon>Eutrema</taxon>
    </lineage>
</organism>
<dbReference type="InterPro" id="IPR017451">
    <property type="entry name" value="F-box-assoc_interact_dom"/>
</dbReference>
<reference evidence="2 3" key="1">
    <citation type="journal article" date="2013" name="Front. Plant Sci.">
        <title>The Reference Genome of the Halophytic Plant Eutrema salsugineum.</title>
        <authorList>
            <person name="Yang R."/>
            <person name="Jarvis D.E."/>
            <person name="Chen H."/>
            <person name="Beilstein M.A."/>
            <person name="Grimwood J."/>
            <person name="Jenkins J."/>
            <person name="Shu S."/>
            <person name="Prochnik S."/>
            <person name="Xin M."/>
            <person name="Ma C."/>
            <person name="Schmutz J."/>
            <person name="Wing R.A."/>
            <person name="Mitchell-Olds T."/>
            <person name="Schumaker K.S."/>
            <person name="Wang X."/>
        </authorList>
    </citation>
    <scope>NUCLEOTIDE SEQUENCE [LARGE SCALE GENOMIC DNA]</scope>
</reference>
<evidence type="ECO:0000313" key="2">
    <source>
        <dbReference type="EMBL" id="ESQ37095.1"/>
    </source>
</evidence>
<name>V4KH07_EUTSA</name>
<dbReference type="KEGG" id="eus:EUTSA_v10003097mg"/>
<dbReference type="InterPro" id="IPR006527">
    <property type="entry name" value="F-box-assoc_dom_typ1"/>
</dbReference>
<feature type="domain" description="F-box associated beta-propeller type 1" evidence="1">
    <location>
        <begin position="5"/>
        <end position="70"/>
    </location>
</feature>
<proteinExistence type="predicted"/>
<dbReference type="Pfam" id="PF07734">
    <property type="entry name" value="FBA_1"/>
    <property type="match status" value="2"/>
</dbReference>
<dbReference type="EMBL" id="KI517609">
    <property type="protein sequence ID" value="ESQ37095.1"/>
    <property type="molecule type" value="Genomic_DNA"/>
</dbReference>
<sequence length="186" mass="21858">RLSIFNQVEIATIYHCDGLFLCVTNEEITRLVVWSPYSGETRWIQTRKSFRRHDKFAFGYENNNRNHKFLFGLRLKFETNSVSWSKFLKVDKRLLTRFPDGFITGVLFIDEEKKVIVVYSVRRHTPTNTCSYEKAYIIGEDGYFKSVSIGDAQKPDRFGNYSQPKFTSYVPSLVQLKGEREKEIIN</sequence>
<dbReference type="AlphaFoldDB" id="V4KH07"/>
<dbReference type="Gramene" id="ESQ37095">
    <property type="protein sequence ID" value="ESQ37095"/>
    <property type="gene ID" value="EUTSA_v10003097mg"/>
</dbReference>
<gene>
    <name evidence="2" type="ORF">EUTSA_v10003097mg</name>
</gene>
<protein>
    <recommendedName>
        <fullName evidence="1">F-box associated beta-propeller type 1 domain-containing protein</fullName>
    </recommendedName>
</protein>
<dbReference type="NCBIfam" id="TIGR01640">
    <property type="entry name" value="F_box_assoc_1"/>
    <property type="match status" value="1"/>
</dbReference>
<feature type="domain" description="F-box associated beta-propeller type 1" evidence="1">
    <location>
        <begin position="76"/>
        <end position="176"/>
    </location>
</feature>
<keyword evidence="3" id="KW-1185">Reference proteome</keyword>
<evidence type="ECO:0000259" key="1">
    <source>
        <dbReference type="Pfam" id="PF07734"/>
    </source>
</evidence>